<evidence type="ECO:0000313" key="7">
    <source>
        <dbReference type="EMBL" id="KAK1922193.1"/>
    </source>
</evidence>
<feature type="signal peptide" evidence="6">
    <location>
        <begin position="1"/>
        <end position="25"/>
    </location>
</feature>
<keyword evidence="4" id="KW-1133">Transmembrane helix</keyword>
<reference evidence="7" key="1">
    <citation type="submission" date="2023-02" db="EMBL/GenBank/DDBJ databases">
        <title>Identification and recombinant expression of a fungal hydrolase from Papiliotrema laurentii that hydrolyzes apple cutin and clears colloidal polyester polyurethane.</title>
        <authorList>
            <consortium name="DOE Joint Genome Institute"/>
            <person name="Roman V.A."/>
            <person name="Bojanowski C."/>
            <person name="Crable B.R."/>
            <person name="Wagner D.N."/>
            <person name="Hung C.S."/>
            <person name="Nadeau L.J."/>
            <person name="Schratz L."/>
            <person name="Haridas S."/>
            <person name="Pangilinan J."/>
            <person name="Lipzen A."/>
            <person name="Na H."/>
            <person name="Yan M."/>
            <person name="Ng V."/>
            <person name="Grigoriev I.V."/>
            <person name="Spatafora J.W."/>
            <person name="Barlow D."/>
            <person name="Biffinger J."/>
            <person name="Kelley-Loughnane N."/>
            <person name="Varaljay V.A."/>
            <person name="Crookes-Goodson W.J."/>
        </authorList>
    </citation>
    <scope>NUCLEOTIDE SEQUENCE</scope>
    <source>
        <strain evidence="7">5307AH</strain>
    </source>
</reference>
<name>A0AAD9CX05_PAPLA</name>
<dbReference type="EMBL" id="JAODAN010000009">
    <property type="protein sequence ID" value="KAK1922193.1"/>
    <property type="molecule type" value="Genomic_DNA"/>
</dbReference>
<evidence type="ECO:0000256" key="5">
    <source>
        <dbReference type="ARBA" id="ARBA00023136"/>
    </source>
</evidence>
<dbReference type="Pfam" id="PF09451">
    <property type="entry name" value="ATG27"/>
    <property type="match status" value="1"/>
</dbReference>
<protein>
    <submittedName>
        <fullName evidence="7">Autophagy-related protein 27</fullName>
    </submittedName>
</protein>
<evidence type="ECO:0000256" key="4">
    <source>
        <dbReference type="ARBA" id="ARBA00022989"/>
    </source>
</evidence>
<dbReference type="InterPro" id="IPR018939">
    <property type="entry name" value="Autophagy-rel_prot_27"/>
</dbReference>
<evidence type="ECO:0000256" key="3">
    <source>
        <dbReference type="ARBA" id="ARBA00022729"/>
    </source>
</evidence>
<keyword evidence="5" id="KW-0472">Membrane</keyword>
<comment type="subcellular location">
    <subcellularLocation>
        <location evidence="1">Membrane</location>
        <topology evidence="1">Single-pass membrane protein</topology>
    </subcellularLocation>
</comment>
<comment type="caution">
    <text evidence="7">The sequence shown here is derived from an EMBL/GenBank/DDBJ whole genome shotgun (WGS) entry which is preliminary data.</text>
</comment>
<evidence type="ECO:0000256" key="2">
    <source>
        <dbReference type="ARBA" id="ARBA00022692"/>
    </source>
</evidence>
<dbReference type="Proteomes" id="UP001182556">
    <property type="component" value="Unassembled WGS sequence"/>
</dbReference>
<sequence>MMFPRQHRLAWPVLSILILAIPINAFDCAFQASSIDYDLKPLGGLRTSSKENPTPPTTSEGKVFMDLCGENGIPKEDDVADEDQCGPNTKVCLKLLNHKPSASDPDRVTAVVSLWSLDTPEDDVQVTALGKNGRDGVQINVRGPDYAGSVPGFARTRTLSKS</sequence>
<evidence type="ECO:0000313" key="8">
    <source>
        <dbReference type="Proteomes" id="UP001182556"/>
    </source>
</evidence>
<gene>
    <name evidence="7" type="ORF">DB88DRAFT_497505</name>
</gene>
<keyword evidence="8" id="KW-1185">Reference proteome</keyword>
<keyword evidence="3 6" id="KW-0732">Signal</keyword>
<dbReference type="AlphaFoldDB" id="A0AAD9CX05"/>
<feature type="chain" id="PRO_5041908892" evidence="6">
    <location>
        <begin position="26"/>
        <end position="162"/>
    </location>
</feature>
<dbReference type="GO" id="GO:0016020">
    <property type="term" value="C:membrane"/>
    <property type="evidence" value="ECO:0007669"/>
    <property type="project" value="UniProtKB-SubCell"/>
</dbReference>
<evidence type="ECO:0000256" key="1">
    <source>
        <dbReference type="ARBA" id="ARBA00004167"/>
    </source>
</evidence>
<keyword evidence="2" id="KW-0812">Transmembrane</keyword>
<evidence type="ECO:0000256" key="6">
    <source>
        <dbReference type="SAM" id="SignalP"/>
    </source>
</evidence>
<organism evidence="7 8">
    <name type="scientific">Papiliotrema laurentii</name>
    <name type="common">Cryptococcus laurentii</name>
    <dbReference type="NCBI Taxonomy" id="5418"/>
    <lineage>
        <taxon>Eukaryota</taxon>
        <taxon>Fungi</taxon>
        <taxon>Dikarya</taxon>
        <taxon>Basidiomycota</taxon>
        <taxon>Agaricomycotina</taxon>
        <taxon>Tremellomycetes</taxon>
        <taxon>Tremellales</taxon>
        <taxon>Rhynchogastremaceae</taxon>
        <taxon>Papiliotrema</taxon>
    </lineage>
</organism>
<proteinExistence type="predicted"/>
<accession>A0AAD9CX05</accession>